<proteinExistence type="predicted"/>
<protein>
    <submittedName>
        <fullName evidence="1">Uncharacterized protein</fullName>
    </submittedName>
</protein>
<sequence>MVEFIKMRPQTVSFVGARNDLSVKLEIAAEHDDDHGHVSKRSRLSPSTFIQWSPGNNEFPATPSQCNLLDEPSPLGLSLRKSPSLLDLIQMKLLQSNASALAAV</sequence>
<accession>A0ABD3AP71</accession>
<organism evidence="1 2">
    <name type="scientific">Cinchona calisaya</name>
    <dbReference type="NCBI Taxonomy" id="153742"/>
    <lineage>
        <taxon>Eukaryota</taxon>
        <taxon>Viridiplantae</taxon>
        <taxon>Streptophyta</taxon>
        <taxon>Embryophyta</taxon>
        <taxon>Tracheophyta</taxon>
        <taxon>Spermatophyta</taxon>
        <taxon>Magnoliopsida</taxon>
        <taxon>eudicotyledons</taxon>
        <taxon>Gunneridae</taxon>
        <taxon>Pentapetalae</taxon>
        <taxon>asterids</taxon>
        <taxon>lamiids</taxon>
        <taxon>Gentianales</taxon>
        <taxon>Rubiaceae</taxon>
        <taxon>Cinchonoideae</taxon>
        <taxon>Cinchoneae</taxon>
        <taxon>Cinchona</taxon>
    </lineage>
</organism>
<dbReference type="PANTHER" id="PTHR33494:SF1">
    <property type="entry name" value="C2H2-TYPE DOMAIN-CONTAINING PROTEIN-RELATED"/>
    <property type="match status" value="1"/>
</dbReference>
<dbReference type="EMBL" id="JBJUIK010000003">
    <property type="protein sequence ID" value="KAL3532985.1"/>
    <property type="molecule type" value="Genomic_DNA"/>
</dbReference>
<dbReference type="Proteomes" id="UP001630127">
    <property type="component" value="Unassembled WGS sequence"/>
</dbReference>
<name>A0ABD3AP71_9GENT</name>
<comment type="caution">
    <text evidence="1">The sequence shown here is derived from an EMBL/GenBank/DDBJ whole genome shotgun (WGS) entry which is preliminary data.</text>
</comment>
<dbReference type="PANTHER" id="PTHR33494">
    <property type="entry name" value="OS02G0793800 PROTEIN"/>
    <property type="match status" value="1"/>
</dbReference>
<dbReference type="AlphaFoldDB" id="A0ABD3AP71"/>
<evidence type="ECO:0000313" key="1">
    <source>
        <dbReference type="EMBL" id="KAL3532985.1"/>
    </source>
</evidence>
<keyword evidence="2" id="KW-1185">Reference proteome</keyword>
<reference evidence="1 2" key="1">
    <citation type="submission" date="2024-11" db="EMBL/GenBank/DDBJ databases">
        <title>A near-complete genome assembly of Cinchona calisaya.</title>
        <authorList>
            <person name="Lian D.C."/>
            <person name="Zhao X.W."/>
            <person name="Wei L."/>
        </authorList>
    </citation>
    <scope>NUCLEOTIDE SEQUENCE [LARGE SCALE GENOMIC DNA]</scope>
    <source>
        <tissue evidence="1">Nenye</tissue>
    </source>
</reference>
<evidence type="ECO:0000313" key="2">
    <source>
        <dbReference type="Proteomes" id="UP001630127"/>
    </source>
</evidence>
<gene>
    <name evidence="1" type="ORF">ACH5RR_006506</name>
</gene>